<organism evidence="2 3">
    <name type="scientific">Phanerochaete carnosa (strain HHB-10118-sp)</name>
    <name type="common">White-rot fungus</name>
    <name type="synonym">Peniophora carnosa</name>
    <dbReference type="NCBI Taxonomy" id="650164"/>
    <lineage>
        <taxon>Eukaryota</taxon>
        <taxon>Fungi</taxon>
        <taxon>Dikarya</taxon>
        <taxon>Basidiomycota</taxon>
        <taxon>Agaricomycotina</taxon>
        <taxon>Agaricomycetes</taxon>
        <taxon>Polyporales</taxon>
        <taxon>Phanerochaetaceae</taxon>
        <taxon>Phanerochaete</taxon>
    </lineage>
</organism>
<gene>
    <name evidence="2" type="ORF">PHACADRAFT_246052</name>
</gene>
<dbReference type="GeneID" id="18913714"/>
<dbReference type="AlphaFoldDB" id="K5WL94"/>
<feature type="region of interest" description="Disordered" evidence="1">
    <location>
        <begin position="1"/>
        <end position="27"/>
    </location>
</feature>
<feature type="compositionally biased region" description="Polar residues" evidence="1">
    <location>
        <begin position="1"/>
        <end position="15"/>
    </location>
</feature>
<dbReference type="InParanoid" id="K5WL94"/>
<dbReference type="KEGG" id="pco:PHACADRAFT_246052"/>
<reference evidence="2 3" key="1">
    <citation type="journal article" date="2012" name="BMC Genomics">
        <title>Comparative genomics of the white-rot fungi, Phanerochaete carnosa and P. chrysosporium, to elucidate the genetic basis of the distinct wood types they colonize.</title>
        <authorList>
            <person name="Suzuki H."/>
            <person name="MacDonald J."/>
            <person name="Syed K."/>
            <person name="Salamov A."/>
            <person name="Hori C."/>
            <person name="Aerts A."/>
            <person name="Henrissat B."/>
            <person name="Wiebenga A."/>
            <person name="vanKuyk P.A."/>
            <person name="Barry K."/>
            <person name="Lindquist E."/>
            <person name="LaButti K."/>
            <person name="Lapidus A."/>
            <person name="Lucas S."/>
            <person name="Coutinho P."/>
            <person name="Gong Y."/>
            <person name="Samejima M."/>
            <person name="Mahadevan R."/>
            <person name="Abou-Zaid M."/>
            <person name="de Vries R.P."/>
            <person name="Igarashi K."/>
            <person name="Yadav J.S."/>
            <person name="Grigoriev I.V."/>
            <person name="Master E.R."/>
        </authorList>
    </citation>
    <scope>NUCLEOTIDE SEQUENCE [LARGE SCALE GENOMIC DNA]</scope>
    <source>
        <strain evidence="2 3">HHB-10118-sp</strain>
    </source>
</reference>
<dbReference type="Proteomes" id="UP000008370">
    <property type="component" value="Unassembled WGS sequence"/>
</dbReference>
<protein>
    <submittedName>
        <fullName evidence="2">Uncharacterized protein</fullName>
    </submittedName>
</protein>
<dbReference type="EMBL" id="JH930468">
    <property type="protein sequence ID" value="EKM60200.1"/>
    <property type="molecule type" value="Genomic_DNA"/>
</dbReference>
<dbReference type="RefSeq" id="XP_007389677.1">
    <property type="nucleotide sequence ID" value="XM_007389615.1"/>
</dbReference>
<keyword evidence="3" id="KW-1185">Reference proteome</keyword>
<evidence type="ECO:0000313" key="3">
    <source>
        <dbReference type="Proteomes" id="UP000008370"/>
    </source>
</evidence>
<dbReference type="HOGENOM" id="CLU_1938889_0_0_1"/>
<proteinExistence type="predicted"/>
<evidence type="ECO:0000313" key="2">
    <source>
        <dbReference type="EMBL" id="EKM60200.1"/>
    </source>
</evidence>
<sequence length="130" mass="14301">MLKVPRSQTVPTATKSSERSMSLVAARRPADNPLSAYCAEPLRKERAEVAAAKVRNKKDQDQRLLSTSTVVYASLYALYPVNLHLSVLITVDANPVFKPKPSKKSFAPARYELDFAAKMALPQGAPWGRS</sequence>
<evidence type="ECO:0000256" key="1">
    <source>
        <dbReference type="SAM" id="MobiDB-lite"/>
    </source>
</evidence>
<accession>K5WL94</accession>
<name>K5WL94_PHACS</name>